<dbReference type="EMBL" id="UGYW01000002">
    <property type="protein sequence ID" value="SUJ01079.1"/>
    <property type="molecule type" value="Genomic_DNA"/>
</dbReference>
<protein>
    <submittedName>
        <fullName evidence="2">Uncharacterized protein</fullName>
    </submittedName>
</protein>
<feature type="transmembrane region" description="Helical" evidence="1">
    <location>
        <begin position="21"/>
        <end position="42"/>
    </location>
</feature>
<dbReference type="AlphaFoldDB" id="A0A380BG98"/>
<keyword evidence="1" id="KW-0812">Transmembrane</keyword>
<evidence type="ECO:0000313" key="3">
    <source>
        <dbReference type="Proteomes" id="UP000254893"/>
    </source>
</evidence>
<organism evidence="2 3">
    <name type="scientific">Sphingobacterium spiritivorum</name>
    <name type="common">Flavobacterium spiritivorum</name>
    <dbReference type="NCBI Taxonomy" id="258"/>
    <lineage>
        <taxon>Bacteria</taxon>
        <taxon>Pseudomonadati</taxon>
        <taxon>Bacteroidota</taxon>
        <taxon>Sphingobacteriia</taxon>
        <taxon>Sphingobacteriales</taxon>
        <taxon>Sphingobacteriaceae</taxon>
        <taxon>Sphingobacterium</taxon>
    </lineage>
</organism>
<keyword evidence="1" id="KW-1133">Transmembrane helix</keyword>
<gene>
    <name evidence="2" type="ORF">NCTC11388_00681</name>
</gene>
<keyword evidence="1" id="KW-0472">Membrane</keyword>
<name>A0A380BG98_SPHSI</name>
<evidence type="ECO:0000256" key="1">
    <source>
        <dbReference type="SAM" id="Phobius"/>
    </source>
</evidence>
<dbReference type="RefSeq" id="WP_115169098.1">
    <property type="nucleotide sequence ID" value="NZ_UGYW01000002.1"/>
</dbReference>
<accession>A0A380BG98</accession>
<dbReference type="Proteomes" id="UP000254893">
    <property type="component" value="Unassembled WGS sequence"/>
</dbReference>
<evidence type="ECO:0000313" key="2">
    <source>
        <dbReference type="EMBL" id="SUJ01079.1"/>
    </source>
</evidence>
<reference evidence="2 3" key="1">
    <citation type="submission" date="2018-06" db="EMBL/GenBank/DDBJ databases">
        <authorList>
            <consortium name="Pathogen Informatics"/>
            <person name="Doyle S."/>
        </authorList>
    </citation>
    <scope>NUCLEOTIDE SEQUENCE [LARGE SCALE GENOMIC DNA]</scope>
    <source>
        <strain evidence="2 3">NCTC11388</strain>
    </source>
</reference>
<sequence>MNLLKRAKAPTPKLFRVLRNIGLALASAGGVLLAAPVALPAIVVTVGGYLTVAGGVLSAVSQMVVMEEKEDKVDEDSS</sequence>
<proteinExistence type="predicted"/>